<evidence type="ECO:0000313" key="3">
    <source>
        <dbReference type="Proteomes" id="UP000238217"/>
    </source>
</evidence>
<proteinExistence type="predicted"/>
<dbReference type="AlphaFoldDB" id="A0A2T0YQ83"/>
<dbReference type="Gene3D" id="3.30.70.100">
    <property type="match status" value="1"/>
</dbReference>
<gene>
    <name evidence="2" type="ORF">BCL67_105117</name>
</gene>
<organism evidence="2 3">
    <name type="scientific">Nesterenkonia sandarakina</name>
    <dbReference type="NCBI Taxonomy" id="272918"/>
    <lineage>
        <taxon>Bacteria</taxon>
        <taxon>Bacillati</taxon>
        <taxon>Actinomycetota</taxon>
        <taxon>Actinomycetes</taxon>
        <taxon>Micrococcales</taxon>
        <taxon>Micrococcaceae</taxon>
        <taxon>Nesterenkonia</taxon>
    </lineage>
</organism>
<evidence type="ECO:0000313" key="2">
    <source>
        <dbReference type="EMBL" id="PRZ17571.1"/>
    </source>
</evidence>
<keyword evidence="3" id="KW-1185">Reference proteome</keyword>
<evidence type="ECO:0000259" key="1">
    <source>
        <dbReference type="PROSITE" id="PS50846"/>
    </source>
</evidence>
<dbReference type="EMBL" id="PVTY01000005">
    <property type="protein sequence ID" value="PRZ17571.1"/>
    <property type="molecule type" value="Genomic_DNA"/>
</dbReference>
<dbReference type="SUPFAM" id="SSF55008">
    <property type="entry name" value="HMA, heavy metal-associated domain"/>
    <property type="match status" value="1"/>
</dbReference>
<accession>A0A2T0YQ83</accession>
<dbReference type="InterPro" id="IPR006121">
    <property type="entry name" value="HMA_dom"/>
</dbReference>
<name>A0A2T0YQ83_9MICC</name>
<dbReference type="RefSeq" id="WP_106122460.1">
    <property type="nucleotide sequence ID" value="NZ_PVTY01000005.1"/>
</dbReference>
<dbReference type="InterPro" id="IPR036163">
    <property type="entry name" value="HMA_dom_sf"/>
</dbReference>
<sequence>MTETRRYSVTGMSCGHCEGAVRAEVEQLPGVTGLQVSAETGRLEIAVTDSAALTDEAVLAAVDEAGYDAVRAS</sequence>
<dbReference type="Pfam" id="PF00403">
    <property type="entry name" value="HMA"/>
    <property type="match status" value="1"/>
</dbReference>
<dbReference type="PROSITE" id="PS50846">
    <property type="entry name" value="HMA_2"/>
    <property type="match status" value="1"/>
</dbReference>
<comment type="caution">
    <text evidence="2">The sequence shown here is derived from an EMBL/GenBank/DDBJ whole genome shotgun (WGS) entry which is preliminary data.</text>
</comment>
<feature type="domain" description="HMA" evidence="1">
    <location>
        <begin position="3"/>
        <end position="70"/>
    </location>
</feature>
<protein>
    <submittedName>
        <fullName evidence="2">Copper chaperone CopZ</fullName>
    </submittedName>
</protein>
<dbReference type="Proteomes" id="UP000238217">
    <property type="component" value="Unassembled WGS sequence"/>
</dbReference>
<reference evidence="2 3" key="1">
    <citation type="submission" date="2018-03" db="EMBL/GenBank/DDBJ databases">
        <title>Comparative analysis of microorganisms from saline springs in Andes Mountain Range, Colombia.</title>
        <authorList>
            <person name="Rubin E."/>
        </authorList>
    </citation>
    <scope>NUCLEOTIDE SEQUENCE [LARGE SCALE GENOMIC DNA]</scope>
    <source>
        <strain evidence="2 3">CG 35</strain>
    </source>
</reference>
<dbReference type="GO" id="GO:0046872">
    <property type="term" value="F:metal ion binding"/>
    <property type="evidence" value="ECO:0007669"/>
    <property type="project" value="InterPro"/>
</dbReference>
<dbReference type="OrthoDB" id="9813965at2"/>
<dbReference type="CDD" id="cd00371">
    <property type="entry name" value="HMA"/>
    <property type="match status" value="1"/>
</dbReference>